<evidence type="ECO:0000256" key="2">
    <source>
        <dbReference type="ARBA" id="ARBA00007783"/>
    </source>
</evidence>
<evidence type="ECO:0000256" key="4">
    <source>
        <dbReference type="ARBA" id="ARBA00022475"/>
    </source>
</evidence>
<dbReference type="Proteomes" id="UP001597340">
    <property type="component" value="Unassembled WGS sequence"/>
</dbReference>
<evidence type="ECO:0000256" key="3">
    <source>
        <dbReference type="ARBA" id="ARBA00022448"/>
    </source>
</evidence>
<evidence type="ECO:0000259" key="9">
    <source>
        <dbReference type="PROSITE" id="PS51012"/>
    </source>
</evidence>
<gene>
    <name evidence="10" type="ORF">ACFQ5D_06255</name>
</gene>
<dbReference type="InterPro" id="IPR051449">
    <property type="entry name" value="ABC-2_transporter_component"/>
</dbReference>
<evidence type="ECO:0000256" key="6">
    <source>
        <dbReference type="ARBA" id="ARBA00022989"/>
    </source>
</evidence>
<dbReference type="Pfam" id="PF12698">
    <property type="entry name" value="ABC2_membrane_3"/>
    <property type="match status" value="1"/>
</dbReference>
<proteinExistence type="inferred from homology"/>
<dbReference type="InterPro" id="IPR013525">
    <property type="entry name" value="ABC2_TM"/>
</dbReference>
<dbReference type="InterPro" id="IPR047817">
    <property type="entry name" value="ABC2_TM_bact-type"/>
</dbReference>
<feature type="transmembrane region" description="Helical" evidence="8">
    <location>
        <begin position="314"/>
        <end position="332"/>
    </location>
</feature>
<feature type="transmembrane region" description="Helical" evidence="8">
    <location>
        <begin position="21"/>
        <end position="39"/>
    </location>
</feature>
<name>A0ABW4DD36_9BACL</name>
<dbReference type="EMBL" id="JBHTNZ010000005">
    <property type="protein sequence ID" value="MFD1461051.1"/>
    <property type="molecule type" value="Genomic_DNA"/>
</dbReference>
<comment type="subcellular location">
    <subcellularLocation>
        <location evidence="1">Cell membrane</location>
        <topology evidence="1">Multi-pass membrane protein</topology>
    </subcellularLocation>
</comment>
<evidence type="ECO:0000313" key="10">
    <source>
        <dbReference type="EMBL" id="MFD1461051.1"/>
    </source>
</evidence>
<accession>A0ABW4DD36</accession>
<reference evidence="11" key="1">
    <citation type="journal article" date="2019" name="Int. J. Syst. Evol. Microbiol.">
        <title>The Global Catalogue of Microorganisms (GCM) 10K type strain sequencing project: providing services to taxonomists for standard genome sequencing and annotation.</title>
        <authorList>
            <consortium name="The Broad Institute Genomics Platform"/>
            <consortium name="The Broad Institute Genome Sequencing Center for Infectious Disease"/>
            <person name="Wu L."/>
            <person name="Ma J."/>
        </authorList>
    </citation>
    <scope>NUCLEOTIDE SEQUENCE [LARGE SCALE GENOMIC DNA]</scope>
    <source>
        <strain evidence="11">CCM 9147</strain>
    </source>
</reference>
<dbReference type="PANTHER" id="PTHR30294">
    <property type="entry name" value="MEMBRANE COMPONENT OF ABC TRANSPORTER YHHJ-RELATED"/>
    <property type="match status" value="1"/>
</dbReference>
<sequence length="338" mass="37714">MRTFSITLRILQQVRRDPRTLVMMFFVPMLVLTLLSFIFNGSDYNPKIGVVHVPSNFIHKLEDQDAKVFRYSEYEAYEALRASEVDAVITLKRDIPQIQLEGSDPNKNKAVLAVVQKASQSSAAALQPDVTYVYGYKDMSSFDNFGSTLIGMFVFLFVFLISSVAFLSERTSGTLERLLTTPVYRWEIVLGYLLGFGFLTVIQSALVAWFAIDILDVMMIGSYGLVLLVTILTAMAALSMGISLSTLANNELQIIQLIQVTLVPQVFFSGLFDITAMPVWLQALSRIMPLSYAVDALKMIMIRGKGFSDIAGDVGVLLSLCLVLFAVNTFALKRYRKI</sequence>
<protein>
    <submittedName>
        <fullName evidence="10">ABC transporter permease</fullName>
    </submittedName>
</protein>
<evidence type="ECO:0000256" key="1">
    <source>
        <dbReference type="ARBA" id="ARBA00004651"/>
    </source>
</evidence>
<comment type="caution">
    <text evidence="10">The sequence shown here is derived from an EMBL/GenBank/DDBJ whole genome shotgun (WGS) entry which is preliminary data.</text>
</comment>
<keyword evidence="5 8" id="KW-0812">Transmembrane</keyword>
<feature type="transmembrane region" description="Helical" evidence="8">
    <location>
        <begin position="260"/>
        <end position="281"/>
    </location>
</feature>
<feature type="transmembrane region" description="Helical" evidence="8">
    <location>
        <begin position="224"/>
        <end position="248"/>
    </location>
</feature>
<dbReference type="PROSITE" id="PS51012">
    <property type="entry name" value="ABC_TM2"/>
    <property type="match status" value="1"/>
</dbReference>
<dbReference type="PANTHER" id="PTHR30294:SF38">
    <property type="entry name" value="TRANSPORT PERMEASE PROTEIN"/>
    <property type="match status" value="1"/>
</dbReference>
<evidence type="ECO:0000256" key="5">
    <source>
        <dbReference type="ARBA" id="ARBA00022692"/>
    </source>
</evidence>
<feature type="transmembrane region" description="Helical" evidence="8">
    <location>
        <begin position="188"/>
        <end position="212"/>
    </location>
</feature>
<organism evidence="10 11">
    <name type="scientific">Paenibacillus farraposensis</name>
    <dbReference type="NCBI Taxonomy" id="2807095"/>
    <lineage>
        <taxon>Bacteria</taxon>
        <taxon>Bacillati</taxon>
        <taxon>Bacillota</taxon>
        <taxon>Bacilli</taxon>
        <taxon>Bacillales</taxon>
        <taxon>Paenibacillaceae</taxon>
        <taxon>Paenibacillus</taxon>
    </lineage>
</organism>
<evidence type="ECO:0000256" key="8">
    <source>
        <dbReference type="SAM" id="Phobius"/>
    </source>
</evidence>
<keyword evidence="4" id="KW-1003">Cell membrane</keyword>
<evidence type="ECO:0000313" key="11">
    <source>
        <dbReference type="Proteomes" id="UP001597340"/>
    </source>
</evidence>
<feature type="transmembrane region" description="Helical" evidence="8">
    <location>
        <begin position="145"/>
        <end position="167"/>
    </location>
</feature>
<feature type="domain" description="ABC transmembrane type-2" evidence="9">
    <location>
        <begin position="108"/>
        <end position="335"/>
    </location>
</feature>
<keyword evidence="3" id="KW-0813">Transport</keyword>
<keyword evidence="7 8" id="KW-0472">Membrane</keyword>
<evidence type="ECO:0000256" key="7">
    <source>
        <dbReference type="ARBA" id="ARBA00023136"/>
    </source>
</evidence>
<dbReference type="RefSeq" id="WP_229524528.1">
    <property type="nucleotide sequence ID" value="NZ_JAFFQR010000064.1"/>
</dbReference>
<comment type="similarity">
    <text evidence="2">Belongs to the ABC-2 integral membrane protein family.</text>
</comment>
<keyword evidence="6 8" id="KW-1133">Transmembrane helix</keyword>
<keyword evidence="11" id="KW-1185">Reference proteome</keyword>